<evidence type="ECO:0000313" key="5">
    <source>
        <dbReference type="EMBL" id="TQM44683.1"/>
    </source>
</evidence>
<sequence length="392" mass="40098">MTVPAPSALDAVDVPALHRLLAARRAEMVADLVEYAERETPSDDPLLLTKGLAHLEAWLADRLGPPVERTQYEAVAHGDVVVLEYEGVGDGLTLLAHYDTVWSAGTLDSWPVRVEGDRVTGPGVFDMKAGLVQAVWAIRALRAAGTPHPPLRLVLTGDEEIGSPFSRPLIEAACADAAAVLVFEASAGGGAVKTARKGVGLFDVHVRGVESHAGLDPTAGASAIDEIARAVRTLHAATDLAEGTTVNVGLLRGGTRSNVVAGSAEASIDVRVPSLAAQDRIDALLAGLHAHDPRAAITVSGGWNRPVMERTAPIAAMYALARASAAQLGVDLPETAVGGASDGNFAAAIGLPVLDGLGAVGGGAHARHEHVSVEGMVERAAVAAGVIAAFAG</sequence>
<dbReference type="InterPro" id="IPR002933">
    <property type="entry name" value="Peptidase_M20"/>
</dbReference>
<dbReference type="Gene3D" id="3.30.70.360">
    <property type="match status" value="1"/>
</dbReference>
<dbReference type="EMBL" id="VFPH01000001">
    <property type="protein sequence ID" value="TQM44683.1"/>
    <property type="molecule type" value="Genomic_DNA"/>
</dbReference>
<dbReference type="PIRSF" id="PIRSF037238">
    <property type="entry name" value="Carboxypeptidase_G2"/>
    <property type="match status" value="1"/>
</dbReference>
<gene>
    <name evidence="5" type="ORF">FB388_2054</name>
</gene>
<accession>A0A543GF46</accession>
<dbReference type="CDD" id="cd03885">
    <property type="entry name" value="M20_CPDG2"/>
    <property type="match status" value="1"/>
</dbReference>
<evidence type="ECO:0000256" key="1">
    <source>
        <dbReference type="ARBA" id="ARBA00022723"/>
    </source>
</evidence>
<reference evidence="5 6" key="1">
    <citation type="submission" date="2019-06" db="EMBL/GenBank/DDBJ databases">
        <title>Sequencing the genomes of 1000 actinobacteria strains.</title>
        <authorList>
            <person name="Klenk H.-P."/>
        </authorList>
    </citation>
    <scope>NUCLEOTIDE SEQUENCE [LARGE SCALE GENOMIC DNA]</scope>
    <source>
        <strain evidence="5 6">DSM 45511</strain>
    </source>
</reference>
<feature type="active site" description="Proton acceptor" evidence="3">
    <location>
        <position position="159"/>
    </location>
</feature>
<protein>
    <submittedName>
        <fullName evidence="5">Glutamate carboxypeptidase</fullName>
    </submittedName>
</protein>
<dbReference type="GO" id="GO:0046872">
    <property type="term" value="F:metal ion binding"/>
    <property type="evidence" value="ECO:0007669"/>
    <property type="project" value="UniProtKB-KW"/>
</dbReference>
<feature type="active site" evidence="3">
    <location>
        <position position="99"/>
    </location>
</feature>
<name>A0A543GF46_9PSEU</name>
<keyword evidence="5" id="KW-0645">Protease</keyword>
<organism evidence="5 6">
    <name type="scientific">Pseudonocardia cypriaca</name>
    <dbReference type="NCBI Taxonomy" id="882449"/>
    <lineage>
        <taxon>Bacteria</taxon>
        <taxon>Bacillati</taxon>
        <taxon>Actinomycetota</taxon>
        <taxon>Actinomycetes</taxon>
        <taxon>Pseudonocardiales</taxon>
        <taxon>Pseudonocardiaceae</taxon>
        <taxon>Pseudonocardia</taxon>
    </lineage>
</organism>
<keyword evidence="5" id="KW-0121">Carboxypeptidase</keyword>
<dbReference type="Pfam" id="PF07687">
    <property type="entry name" value="M20_dimer"/>
    <property type="match status" value="1"/>
</dbReference>
<dbReference type="InterPro" id="IPR011650">
    <property type="entry name" value="Peptidase_M20_dimer"/>
</dbReference>
<dbReference type="AlphaFoldDB" id="A0A543GF46"/>
<dbReference type="InterPro" id="IPR036264">
    <property type="entry name" value="Bact_exopeptidase_dim_dom"/>
</dbReference>
<evidence type="ECO:0000256" key="3">
    <source>
        <dbReference type="PIRSR" id="PIRSR037238-1"/>
    </source>
</evidence>
<keyword evidence="6" id="KW-1185">Reference proteome</keyword>
<proteinExistence type="predicted"/>
<dbReference type="InterPro" id="IPR017150">
    <property type="entry name" value="Pept_M20_glutamate_carboxypep"/>
</dbReference>
<dbReference type="SUPFAM" id="SSF55031">
    <property type="entry name" value="Bacterial exopeptidase dimerisation domain"/>
    <property type="match status" value="1"/>
</dbReference>
<dbReference type="Proteomes" id="UP000319818">
    <property type="component" value="Unassembled WGS sequence"/>
</dbReference>
<dbReference type="Pfam" id="PF01546">
    <property type="entry name" value="Peptidase_M20"/>
    <property type="match status" value="1"/>
</dbReference>
<dbReference type="SUPFAM" id="SSF53187">
    <property type="entry name" value="Zn-dependent exopeptidases"/>
    <property type="match status" value="1"/>
</dbReference>
<evidence type="ECO:0000256" key="2">
    <source>
        <dbReference type="ARBA" id="ARBA00022801"/>
    </source>
</evidence>
<keyword evidence="2" id="KW-0378">Hydrolase</keyword>
<dbReference type="InterPro" id="IPR050072">
    <property type="entry name" value="Peptidase_M20A"/>
</dbReference>
<dbReference type="GO" id="GO:0004180">
    <property type="term" value="F:carboxypeptidase activity"/>
    <property type="evidence" value="ECO:0007669"/>
    <property type="project" value="UniProtKB-KW"/>
</dbReference>
<evidence type="ECO:0000313" key="6">
    <source>
        <dbReference type="Proteomes" id="UP000319818"/>
    </source>
</evidence>
<dbReference type="PANTHER" id="PTHR43808">
    <property type="entry name" value="ACETYLORNITHINE DEACETYLASE"/>
    <property type="match status" value="1"/>
</dbReference>
<dbReference type="RefSeq" id="WP_246121794.1">
    <property type="nucleotide sequence ID" value="NZ_VFPH01000001.1"/>
</dbReference>
<keyword evidence="1" id="KW-0479">Metal-binding</keyword>
<evidence type="ECO:0000259" key="4">
    <source>
        <dbReference type="Pfam" id="PF07687"/>
    </source>
</evidence>
<comment type="caution">
    <text evidence="5">The sequence shown here is derived from an EMBL/GenBank/DDBJ whole genome shotgun (WGS) entry which is preliminary data.</text>
</comment>
<dbReference type="Gene3D" id="3.40.630.10">
    <property type="entry name" value="Zn peptidases"/>
    <property type="match status" value="1"/>
</dbReference>
<dbReference type="PANTHER" id="PTHR43808:SF9">
    <property type="entry name" value="BLL0789 PROTEIN"/>
    <property type="match status" value="1"/>
</dbReference>
<feature type="domain" description="Peptidase M20 dimerisation" evidence="4">
    <location>
        <begin position="194"/>
        <end position="286"/>
    </location>
</feature>